<comment type="caution">
    <text evidence="1">The sequence shown here is derived from an EMBL/GenBank/DDBJ whole genome shotgun (WGS) entry which is preliminary data.</text>
</comment>
<evidence type="ECO:0000313" key="1">
    <source>
        <dbReference type="EMBL" id="NZA03079.1"/>
    </source>
</evidence>
<dbReference type="EMBL" id="JACCKX010000001">
    <property type="protein sequence ID" value="NZA03079.1"/>
    <property type="molecule type" value="Genomic_DNA"/>
</dbReference>
<sequence length="195" mass="20775">MRNAQHGLSARQQFRQAGRRVLNAPADLALHEQRVNAALGLEGAEPLQGALADWLHGCAPDAARFQALLARADIQPRLAPFVLQGLQAQAASGRKLPAASAWATRWSVLVAPSLDVPRRALLCSVDDSRRIAAEALPALLAGDAQAEQDFLAHCEGAGDSLGFMLVRRALTREGRALSPQWEAVSLALQNGVIQA</sequence>
<dbReference type="RefSeq" id="WP_180551335.1">
    <property type="nucleotide sequence ID" value="NZ_DAIPTI010000089.1"/>
</dbReference>
<accession>A0A853IYU8</accession>
<dbReference type="AlphaFoldDB" id="A0A853IYU8"/>
<name>A0A853IYU8_9BURK</name>
<gene>
    <name evidence="1" type="ORF">H0I39_17565</name>
</gene>
<reference evidence="1 2" key="1">
    <citation type="submission" date="2020-07" db="EMBL/GenBank/DDBJ databases">
        <authorList>
            <person name="Maaloum M."/>
        </authorList>
    </citation>
    <scope>NUCLEOTIDE SEQUENCE [LARGE SCALE GENOMIC DNA]</scope>
    <source>
        <strain evidence="1 2">GCS-AN-3</strain>
    </source>
</reference>
<protein>
    <submittedName>
        <fullName evidence="1">Uncharacterized protein</fullName>
    </submittedName>
</protein>
<dbReference type="Proteomes" id="UP000589716">
    <property type="component" value="Unassembled WGS sequence"/>
</dbReference>
<evidence type="ECO:0000313" key="2">
    <source>
        <dbReference type="Proteomes" id="UP000589716"/>
    </source>
</evidence>
<keyword evidence="2" id="KW-1185">Reference proteome</keyword>
<organism evidence="1 2">
    <name type="scientific">Ottowia beijingensis</name>
    <dbReference type="NCBI Taxonomy" id="1207057"/>
    <lineage>
        <taxon>Bacteria</taxon>
        <taxon>Pseudomonadati</taxon>
        <taxon>Pseudomonadota</taxon>
        <taxon>Betaproteobacteria</taxon>
        <taxon>Burkholderiales</taxon>
        <taxon>Comamonadaceae</taxon>
        <taxon>Ottowia</taxon>
    </lineage>
</organism>
<proteinExistence type="predicted"/>